<reference evidence="2" key="1">
    <citation type="submission" date="2021-01" db="EMBL/GenBank/DDBJ databases">
        <authorList>
            <person name="Corre E."/>
            <person name="Pelletier E."/>
            <person name="Niang G."/>
            <person name="Scheremetjew M."/>
            <person name="Finn R."/>
            <person name="Kale V."/>
            <person name="Holt S."/>
            <person name="Cochrane G."/>
            <person name="Meng A."/>
            <person name="Brown T."/>
            <person name="Cohen L."/>
        </authorList>
    </citation>
    <scope>NUCLEOTIDE SEQUENCE</scope>
    <source>
        <strain evidence="2">CCMP1374</strain>
    </source>
</reference>
<name>A0A7S0EHC2_9EUKA</name>
<proteinExistence type="predicted"/>
<dbReference type="Gene3D" id="3.90.1420.10">
    <property type="entry name" value="Rubisco LSMT, substrate-binding domain"/>
    <property type="match status" value="1"/>
</dbReference>
<accession>A0A7S0EHC2</accession>
<evidence type="ECO:0000259" key="1">
    <source>
        <dbReference type="Pfam" id="PF09273"/>
    </source>
</evidence>
<dbReference type="InterPro" id="IPR015353">
    <property type="entry name" value="Rubisco_LSMT_subst-bd"/>
</dbReference>
<evidence type="ECO:0000313" key="2">
    <source>
        <dbReference type="EMBL" id="CAD8485132.1"/>
    </source>
</evidence>
<dbReference type="AlphaFoldDB" id="A0A7S0EHC2"/>
<sequence>MVSDELGRLAQAYSVSEVELGELGAAGVAINIGEAVSLSMEHERRVGLLLSAACSEVLAGLPTSLAEDEAALLQLQGNTGRGAQALHSRLSRKRCLAASRDACDDWAARPTATASLRRPWKVIIRTSG</sequence>
<dbReference type="SUPFAM" id="SSF81822">
    <property type="entry name" value="RuBisCo LSMT C-terminal, substrate-binding domain"/>
    <property type="match status" value="1"/>
</dbReference>
<protein>
    <recommendedName>
        <fullName evidence="1">Rubisco LSMT substrate-binding domain-containing protein</fullName>
    </recommendedName>
</protein>
<dbReference type="InterPro" id="IPR036464">
    <property type="entry name" value="Rubisco_LSMT_subst-bd_sf"/>
</dbReference>
<feature type="domain" description="Rubisco LSMT substrate-binding" evidence="1">
    <location>
        <begin position="37"/>
        <end position="96"/>
    </location>
</feature>
<dbReference type="Pfam" id="PF09273">
    <property type="entry name" value="Rubis-subs-bind"/>
    <property type="match status" value="1"/>
</dbReference>
<dbReference type="EMBL" id="HBEP01015357">
    <property type="protein sequence ID" value="CAD8485132.1"/>
    <property type="molecule type" value="Transcribed_RNA"/>
</dbReference>
<gene>
    <name evidence="2" type="ORF">PANT1444_LOCUS8750</name>
</gene>
<organism evidence="2">
    <name type="scientific">Phaeocystis antarctica</name>
    <dbReference type="NCBI Taxonomy" id="33657"/>
    <lineage>
        <taxon>Eukaryota</taxon>
        <taxon>Haptista</taxon>
        <taxon>Haptophyta</taxon>
        <taxon>Prymnesiophyceae</taxon>
        <taxon>Phaeocystales</taxon>
        <taxon>Phaeocystaceae</taxon>
        <taxon>Phaeocystis</taxon>
    </lineage>
</organism>